<name>A0A097AT89_THEKI</name>
<dbReference type="STRING" id="2325.TKV_c19130"/>
<proteinExistence type="predicted"/>
<keyword evidence="2" id="KW-1185">Reference proteome</keyword>
<dbReference type="eggNOG" id="COG2043">
    <property type="taxonomic scope" value="Bacteria"/>
</dbReference>
<organism evidence="1 2">
    <name type="scientific">Thermoanaerobacter kivui</name>
    <name type="common">Acetogenium kivui</name>
    <dbReference type="NCBI Taxonomy" id="2325"/>
    <lineage>
        <taxon>Bacteria</taxon>
        <taxon>Bacillati</taxon>
        <taxon>Bacillota</taxon>
        <taxon>Clostridia</taxon>
        <taxon>Thermoanaerobacterales</taxon>
        <taxon>Thermoanaerobacteraceae</taxon>
        <taxon>Thermoanaerobacter</taxon>
    </lineage>
</organism>
<dbReference type="KEGG" id="tki:TKV_c19130"/>
<protein>
    <submittedName>
        <fullName evidence="1">Uncharacterized protein</fullName>
    </submittedName>
</protein>
<accession>A0A097AT89</accession>
<dbReference type="Proteomes" id="UP000029669">
    <property type="component" value="Chromosome"/>
</dbReference>
<dbReference type="Pfam" id="PF02596">
    <property type="entry name" value="DUF169"/>
    <property type="match status" value="1"/>
</dbReference>
<dbReference type="InterPro" id="IPR003748">
    <property type="entry name" value="DUF169"/>
</dbReference>
<dbReference type="RefSeq" id="WP_049685702.1">
    <property type="nucleotide sequence ID" value="NZ_CP009170.1"/>
</dbReference>
<evidence type="ECO:0000313" key="1">
    <source>
        <dbReference type="EMBL" id="AIS53060.1"/>
    </source>
</evidence>
<reference evidence="2" key="1">
    <citation type="journal article" date="2015" name="Genome Announc.">
        <title>Whole-Genome Sequences of 80 Environmental and Clinical Isolates of Burkholderia pseudomallei.</title>
        <authorList>
            <person name="Johnson S.L."/>
            <person name="Baker A.L."/>
            <person name="Chain P.S."/>
            <person name="Currie B.J."/>
            <person name="Daligault H.E."/>
            <person name="Davenport K.W."/>
            <person name="Davis C.B."/>
            <person name="Inglis T.J."/>
            <person name="Kaestli M."/>
            <person name="Koren S."/>
            <person name="Mayo M."/>
            <person name="Merritt A.J."/>
            <person name="Price E.P."/>
            <person name="Sarovich D.S."/>
            <person name="Warner J."/>
            <person name="Rosovitz M.J."/>
        </authorList>
    </citation>
    <scope>NUCLEOTIDE SEQUENCE [LARGE SCALE GENOMIC DNA]</scope>
    <source>
        <strain evidence="2">DSM 2030</strain>
    </source>
</reference>
<sequence>MKERIRRRGAELNEQFIGMCTKLKEILGLEREPVGVKFLKEKEKQNLKDNYDDVTKTRYCKALMRVGNGEKVMVTSENISCPASAAAFGLKPSNNWCKIRGKSYVDRTKESRRSLFK</sequence>
<dbReference type="PANTHER" id="PTHR37954:SF3">
    <property type="entry name" value="DUF169 DOMAIN-CONTAINING PROTEIN"/>
    <property type="match status" value="1"/>
</dbReference>
<gene>
    <name evidence="1" type="ORF">TKV_c19130</name>
</gene>
<dbReference type="PANTHER" id="PTHR37954">
    <property type="entry name" value="BLL4979 PROTEIN"/>
    <property type="match status" value="1"/>
</dbReference>
<dbReference type="HOGENOM" id="CLU_2083760_0_0_9"/>
<dbReference type="EMBL" id="CP009170">
    <property type="protein sequence ID" value="AIS53060.1"/>
    <property type="molecule type" value="Genomic_DNA"/>
</dbReference>
<evidence type="ECO:0000313" key="2">
    <source>
        <dbReference type="Proteomes" id="UP000029669"/>
    </source>
</evidence>
<dbReference type="AlphaFoldDB" id="A0A097AT89"/>